<comment type="caution">
    <text evidence="10">The sequence shown here is derived from an EMBL/GenBank/DDBJ whole genome shotgun (WGS) entry which is preliminary data.</text>
</comment>
<evidence type="ECO:0000256" key="5">
    <source>
        <dbReference type="ARBA" id="ARBA00022692"/>
    </source>
</evidence>
<comment type="subcellular location">
    <subcellularLocation>
        <location evidence="1">Membrane</location>
        <topology evidence="1">Multi-pass membrane protein</topology>
    </subcellularLocation>
</comment>
<reference evidence="10" key="2">
    <citation type="submission" date="2023-06" db="EMBL/GenBank/DDBJ databases">
        <authorList>
            <consortium name="Lawrence Berkeley National Laboratory"/>
            <person name="Haridas S."/>
            <person name="Hensen N."/>
            <person name="Bonometti L."/>
            <person name="Westerberg I."/>
            <person name="Brannstrom I.O."/>
            <person name="Guillou S."/>
            <person name="Cros-Aarteil S."/>
            <person name="Calhoun S."/>
            <person name="Kuo A."/>
            <person name="Mondo S."/>
            <person name="Pangilinan J."/>
            <person name="Riley R."/>
            <person name="Labutti K."/>
            <person name="Andreopoulos B."/>
            <person name="Lipzen A."/>
            <person name="Chen C."/>
            <person name="Yanf M."/>
            <person name="Daum C."/>
            <person name="Ng V."/>
            <person name="Clum A."/>
            <person name="Steindorff A."/>
            <person name="Ohm R."/>
            <person name="Martin F."/>
            <person name="Silar P."/>
            <person name="Natvig D."/>
            <person name="Lalanne C."/>
            <person name="Gautier V."/>
            <person name="Ament-Velasquez S.L."/>
            <person name="Kruys A."/>
            <person name="Hutchinson M.I."/>
            <person name="Powell A.J."/>
            <person name="Barry K."/>
            <person name="Miller A.N."/>
            <person name="Grigoriev I.V."/>
            <person name="Debuchy R."/>
            <person name="Gladieux P."/>
            <person name="Thoren M.H."/>
            <person name="Johannesson H."/>
        </authorList>
    </citation>
    <scope>NUCLEOTIDE SEQUENCE</scope>
    <source>
        <strain evidence="10">SMH4131-1</strain>
    </source>
</reference>
<dbReference type="Gene3D" id="1.10.4160.10">
    <property type="entry name" value="Hydantoin permease"/>
    <property type="match status" value="1"/>
</dbReference>
<feature type="transmembrane region" description="Helical" evidence="9">
    <location>
        <begin position="482"/>
        <end position="501"/>
    </location>
</feature>
<evidence type="ECO:0000256" key="4">
    <source>
        <dbReference type="ARBA" id="ARBA00022553"/>
    </source>
</evidence>
<feature type="transmembrane region" description="Helical" evidence="9">
    <location>
        <begin position="373"/>
        <end position="392"/>
    </location>
</feature>
<dbReference type="AlphaFoldDB" id="A0AAE0J7E2"/>
<evidence type="ECO:0000256" key="9">
    <source>
        <dbReference type="SAM" id="Phobius"/>
    </source>
</evidence>
<evidence type="ECO:0000256" key="1">
    <source>
        <dbReference type="ARBA" id="ARBA00004141"/>
    </source>
</evidence>
<evidence type="ECO:0000256" key="3">
    <source>
        <dbReference type="ARBA" id="ARBA00022448"/>
    </source>
</evidence>
<dbReference type="Pfam" id="PF02133">
    <property type="entry name" value="Transp_cyt_pur"/>
    <property type="match status" value="1"/>
</dbReference>
<dbReference type="GO" id="GO:0015851">
    <property type="term" value="P:nucleobase transport"/>
    <property type="evidence" value="ECO:0007669"/>
    <property type="project" value="UniProtKB-ARBA"/>
</dbReference>
<accession>A0AAE0J7E2</accession>
<evidence type="ECO:0000256" key="6">
    <source>
        <dbReference type="ARBA" id="ARBA00022989"/>
    </source>
</evidence>
<reference evidence="10" key="1">
    <citation type="journal article" date="2023" name="Mol. Phylogenet. Evol.">
        <title>Genome-scale phylogeny and comparative genomics of the fungal order Sordariales.</title>
        <authorList>
            <person name="Hensen N."/>
            <person name="Bonometti L."/>
            <person name="Westerberg I."/>
            <person name="Brannstrom I.O."/>
            <person name="Guillou S."/>
            <person name="Cros-Aarteil S."/>
            <person name="Calhoun S."/>
            <person name="Haridas S."/>
            <person name="Kuo A."/>
            <person name="Mondo S."/>
            <person name="Pangilinan J."/>
            <person name="Riley R."/>
            <person name="LaButti K."/>
            <person name="Andreopoulos B."/>
            <person name="Lipzen A."/>
            <person name="Chen C."/>
            <person name="Yan M."/>
            <person name="Daum C."/>
            <person name="Ng V."/>
            <person name="Clum A."/>
            <person name="Steindorff A."/>
            <person name="Ohm R.A."/>
            <person name="Martin F."/>
            <person name="Silar P."/>
            <person name="Natvig D.O."/>
            <person name="Lalanne C."/>
            <person name="Gautier V."/>
            <person name="Ament-Velasquez S.L."/>
            <person name="Kruys A."/>
            <person name="Hutchinson M.I."/>
            <person name="Powell A.J."/>
            <person name="Barry K."/>
            <person name="Miller A.N."/>
            <person name="Grigoriev I.V."/>
            <person name="Debuchy R."/>
            <person name="Gladieux P."/>
            <person name="Hiltunen Thoren M."/>
            <person name="Johannesson H."/>
        </authorList>
    </citation>
    <scope>NUCLEOTIDE SEQUENCE</scope>
    <source>
        <strain evidence="10">SMH4131-1</strain>
    </source>
</reference>
<keyword evidence="11" id="KW-1185">Reference proteome</keyword>
<protein>
    <submittedName>
        <fullName evidence="10">Permease for cytosine/purines, uracil, thiamine, allantoin-domain-containing protein</fullName>
    </submittedName>
</protein>
<evidence type="ECO:0000313" key="10">
    <source>
        <dbReference type="EMBL" id="KAK3337611.1"/>
    </source>
</evidence>
<comment type="similarity">
    <text evidence="2 8">Belongs to the purine-cytosine permease (2.A.39) family.</text>
</comment>
<dbReference type="PIRSF" id="PIRSF002744">
    <property type="entry name" value="Pur-cyt_permease"/>
    <property type="match status" value="1"/>
</dbReference>
<feature type="transmembrane region" description="Helical" evidence="9">
    <location>
        <begin position="212"/>
        <end position="231"/>
    </location>
</feature>
<dbReference type="PANTHER" id="PTHR31806">
    <property type="entry name" value="PURINE-CYTOSINE PERMEASE FCY2-RELATED"/>
    <property type="match status" value="1"/>
</dbReference>
<feature type="transmembrane region" description="Helical" evidence="9">
    <location>
        <begin position="109"/>
        <end position="129"/>
    </location>
</feature>
<evidence type="ECO:0000313" key="11">
    <source>
        <dbReference type="Proteomes" id="UP001286456"/>
    </source>
</evidence>
<feature type="transmembrane region" description="Helical" evidence="9">
    <location>
        <begin position="85"/>
        <end position="103"/>
    </location>
</feature>
<dbReference type="InterPro" id="IPR001248">
    <property type="entry name" value="Pur-cyt_permease"/>
</dbReference>
<dbReference type="EMBL" id="JAUEPO010000001">
    <property type="protein sequence ID" value="KAK3337611.1"/>
    <property type="molecule type" value="Genomic_DNA"/>
</dbReference>
<evidence type="ECO:0000256" key="2">
    <source>
        <dbReference type="ARBA" id="ARBA00008974"/>
    </source>
</evidence>
<feature type="transmembrane region" description="Helical" evidence="9">
    <location>
        <begin position="325"/>
        <end position="353"/>
    </location>
</feature>
<feature type="transmembrane region" description="Helical" evidence="9">
    <location>
        <begin position="181"/>
        <end position="205"/>
    </location>
</feature>
<keyword evidence="3 8" id="KW-0813">Transport</keyword>
<proteinExistence type="inferred from homology"/>
<keyword evidence="7 8" id="KW-0472">Membrane</keyword>
<evidence type="ECO:0000256" key="7">
    <source>
        <dbReference type="ARBA" id="ARBA00023136"/>
    </source>
</evidence>
<dbReference type="GO" id="GO:0005886">
    <property type="term" value="C:plasma membrane"/>
    <property type="evidence" value="ECO:0007669"/>
    <property type="project" value="TreeGrafter"/>
</dbReference>
<dbReference type="PANTHER" id="PTHR31806:SF16">
    <property type="entry name" value="PURINE-CYTOSINE TRANSPORTER (EUROFUNG)"/>
    <property type="match status" value="1"/>
</dbReference>
<evidence type="ECO:0000256" key="8">
    <source>
        <dbReference type="PIRNR" id="PIRNR002744"/>
    </source>
</evidence>
<name>A0AAE0J7E2_9PEZI</name>
<dbReference type="GO" id="GO:0022857">
    <property type="term" value="F:transmembrane transporter activity"/>
    <property type="evidence" value="ECO:0007669"/>
    <property type="project" value="InterPro"/>
</dbReference>
<dbReference type="InterPro" id="IPR026030">
    <property type="entry name" value="Pur-cyt_permease_Fcy2/21/22"/>
</dbReference>
<keyword evidence="6 9" id="KW-1133">Transmembrane helix</keyword>
<dbReference type="FunFam" id="1.10.4160.10:FF:000002">
    <property type="entry name" value="Purine-cytosine permease fcyB"/>
    <property type="match status" value="1"/>
</dbReference>
<feature type="transmembrane region" description="Helical" evidence="9">
    <location>
        <begin position="283"/>
        <end position="305"/>
    </location>
</feature>
<feature type="transmembrane region" description="Helical" evidence="9">
    <location>
        <begin position="149"/>
        <end position="169"/>
    </location>
</feature>
<dbReference type="Proteomes" id="UP001286456">
    <property type="component" value="Unassembled WGS sequence"/>
</dbReference>
<dbReference type="GO" id="GO:0000329">
    <property type="term" value="C:fungal-type vacuole membrane"/>
    <property type="evidence" value="ECO:0007669"/>
    <property type="project" value="TreeGrafter"/>
</dbReference>
<keyword evidence="5 9" id="KW-0812">Transmembrane</keyword>
<feature type="transmembrane region" description="Helical" evidence="9">
    <location>
        <begin position="441"/>
        <end position="462"/>
    </location>
</feature>
<feature type="transmembrane region" description="Helical" evidence="9">
    <location>
        <begin position="398"/>
        <end position="420"/>
    </location>
</feature>
<sequence>MVDSDPEKAAIATATVEPITAPASLNTDNEPTKLSALQTLNARIEGLAGFEARGITRVLPSERQPASTSADVQVLLMWFSANISINNLAVGLLGPLLFGLGFLDSAMCAVVGGLLGSCSTAYMSIWGPASGNRTMVVCRYFMGYWPSKVPCFLNIVLMVGYCTISYIIGGQVLSAVSGGSLPITVGIVVVAVVVWVVAVFGMAVFHHYERWSLIPQILVLFVLIGCAGPHFDATTESLGDAKTIAANRLSFLSLCLYVPNSWAAAASDYYVYYPERTSRLKIFLLTLSGLWLSFTLVYLLGIGLATGIATNTDWADANAISTGALIVAGFGPLAGFGKFCAVVVAMSVIANSIPGTYSAALGFQTLGRYPKEVPRYLWSTVLVLVEMLLALLGREHLYAIFSNFLALMGYWVEIMICIVVQEHLLFRRSRGYDWTKWEDKTYLPVGWAALAAFLFGWLGAVLGMYQVWYVGPLAELAGLADVGVWVGCGFALVTFPPLRYLELRVIGR</sequence>
<gene>
    <name evidence="10" type="ORF">B0T19DRAFT_79610</name>
</gene>
<keyword evidence="4" id="KW-0597">Phosphoprotein</keyword>
<organism evidence="10 11">
    <name type="scientific">Cercophora scortea</name>
    <dbReference type="NCBI Taxonomy" id="314031"/>
    <lineage>
        <taxon>Eukaryota</taxon>
        <taxon>Fungi</taxon>
        <taxon>Dikarya</taxon>
        <taxon>Ascomycota</taxon>
        <taxon>Pezizomycotina</taxon>
        <taxon>Sordariomycetes</taxon>
        <taxon>Sordariomycetidae</taxon>
        <taxon>Sordariales</taxon>
        <taxon>Lasiosphaeriaceae</taxon>
        <taxon>Cercophora</taxon>
    </lineage>
</organism>